<gene>
    <name evidence="4" type="ORF">FHS99_002558</name>
</gene>
<dbReference type="GO" id="GO:0006355">
    <property type="term" value="P:regulation of DNA-templated transcription"/>
    <property type="evidence" value="ECO:0007669"/>
    <property type="project" value="InterPro"/>
</dbReference>
<dbReference type="OrthoDB" id="7193436at2"/>
<dbReference type="InterPro" id="IPR025091">
    <property type="entry name" value="DUF4019"/>
</dbReference>
<comment type="caution">
    <text evidence="4">The sequence shown here is derived from an EMBL/GenBank/DDBJ whole genome shotgun (WGS) entry which is preliminary data.</text>
</comment>
<dbReference type="InterPro" id="IPR000792">
    <property type="entry name" value="Tscrpt_reg_LuxR_C"/>
</dbReference>
<evidence type="ECO:0000313" key="5">
    <source>
        <dbReference type="Proteomes" id="UP000546701"/>
    </source>
</evidence>
<dbReference type="Gene3D" id="1.10.10.10">
    <property type="entry name" value="Winged helix-like DNA-binding domain superfamily/Winged helix DNA-binding domain"/>
    <property type="match status" value="1"/>
</dbReference>
<dbReference type="Pfam" id="PF00196">
    <property type="entry name" value="GerE"/>
    <property type="match status" value="1"/>
</dbReference>
<dbReference type="RefSeq" id="WP_157176427.1">
    <property type="nucleotide sequence ID" value="NZ_BMJP01000004.1"/>
</dbReference>
<reference evidence="4 5" key="1">
    <citation type="submission" date="2020-08" db="EMBL/GenBank/DDBJ databases">
        <title>Genomic Encyclopedia of Type Strains, Phase IV (KMG-IV): sequencing the most valuable type-strain genomes for metagenomic binning, comparative biology and taxonomic classification.</title>
        <authorList>
            <person name="Goeker M."/>
        </authorList>
    </citation>
    <scope>NUCLEOTIDE SEQUENCE [LARGE SCALE GENOMIC DNA]</scope>
    <source>
        <strain evidence="4 5">DSM 103336</strain>
    </source>
</reference>
<dbReference type="InterPro" id="IPR016032">
    <property type="entry name" value="Sig_transdc_resp-reg_C-effctor"/>
</dbReference>
<proteinExistence type="predicted"/>
<evidence type="ECO:0000256" key="1">
    <source>
        <dbReference type="SAM" id="MobiDB-lite"/>
    </source>
</evidence>
<keyword evidence="2" id="KW-0472">Membrane</keyword>
<dbReference type="Proteomes" id="UP000546701">
    <property type="component" value="Unassembled WGS sequence"/>
</dbReference>
<feature type="domain" description="HTH luxR-type" evidence="3">
    <location>
        <begin position="5"/>
        <end position="70"/>
    </location>
</feature>
<dbReference type="Pfam" id="PF13211">
    <property type="entry name" value="DUF4019"/>
    <property type="match status" value="1"/>
</dbReference>
<sequence length="260" mass="28196">MNMPAKEGLSALTEKEKQTLRLIVRGHDAKSTARSLGLSVHTINERLRDARRKLAVSSSREAARILFQADGVDATGPIPDLSGNTEIGEDIPHPPAEQESTPTDGAGRRFRRPWIIIGGFLMTFALGLLLLAVTPQSGSTPTSTQPALAEAPDAQAVETARQWLGLLDQANWVESYRATGAAFQKLNTVGAWAAASEKARLPLGKMLTRTFLSQENLPAPPAGYEVMKFRTRFANQAEAIETVTLDREDGRWRVVGVTIG</sequence>
<dbReference type="CDD" id="cd06170">
    <property type="entry name" value="LuxR_C_like"/>
    <property type="match status" value="1"/>
</dbReference>
<evidence type="ECO:0000256" key="2">
    <source>
        <dbReference type="SAM" id="Phobius"/>
    </source>
</evidence>
<dbReference type="AlphaFoldDB" id="A0A7W9BU57"/>
<keyword evidence="5" id="KW-1185">Reference proteome</keyword>
<name>A0A7W9BU57_9SPHN</name>
<evidence type="ECO:0000259" key="3">
    <source>
        <dbReference type="PROSITE" id="PS50043"/>
    </source>
</evidence>
<accession>A0A7W9BU57</accession>
<protein>
    <submittedName>
        <fullName evidence="4">DNA-binding CsgD family transcriptional regulator</fullName>
    </submittedName>
</protein>
<feature type="region of interest" description="Disordered" evidence="1">
    <location>
        <begin position="83"/>
        <end position="107"/>
    </location>
</feature>
<keyword evidence="2" id="KW-0812">Transmembrane</keyword>
<dbReference type="PROSITE" id="PS50043">
    <property type="entry name" value="HTH_LUXR_2"/>
    <property type="match status" value="1"/>
</dbReference>
<keyword evidence="4" id="KW-0238">DNA-binding</keyword>
<dbReference type="SUPFAM" id="SSF46894">
    <property type="entry name" value="C-terminal effector domain of the bipartite response regulators"/>
    <property type="match status" value="1"/>
</dbReference>
<dbReference type="SMART" id="SM00421">
    <property type="entry name" value="HTH_LUXR"/>
    <property type="match status" value="1"/>
</dbReference>
<dbReference type="PRINTS" id="PR00038">
    <property type="entry name" value="HTHLUXR"/>
</dbReference>
<organism evidence="4 5">
    <name type="scientific">Sphingomonas prati</name>
    <dbReference type="NCBI Taxonomy" id="1843237"/>
    <lineage>
        <taxon>Bacteria</taxon>
        <taxon>Pseudomonadati</taxon>
        <taxon>Pseudomonadota</taxon>
        <taxon>Alphaproteobacteria</taxon>
        <taxon>Sphingomonadales</taxon>
        <taxon>Sphingomonadaceae</taxon>
        <taxon>Sphingomonas</taxon>
    </lineage>
</organism>
<feature type="transmembrane region" description="Helical" evidence="2">
    <location>
        <begin position="114"/>
        <end position="133"/>
    </location>
</feature>
<dbReference type="InterPro" id="IPR036388">
    <property type="entry name" value="WH-like_DNA-bd_sf"/>
</dbReference>
<dbReference type="EMBL" id="JACIJR010000006">
    <property type="protein sequence ID" value="MBB5730060.1"/>
    <property type="molecule type" value="Genomic_DNA"/>
</dbReference>
<evidence type="ECO:0000313" key="4">
    <source>
        <dbReference type="EMBL" id="MBB5730060.1"/>
    </source>
</evidence>
<keyword evidence="2" id="KW-1133">Transmembrane helix</keyword>
<dbReference type="GO" id="GO:0003677">
    <property type="term" value="F:DNA binding"/>
    <property type="evidence" value="ECO:0007669"/>
    <property type="project" value="UniProtKB-KW"/>
</dbReference>